<evidence type="ECO:0000256" key="1">
    <source>
        <dbReference type="SAM" id="MobiDB-lite"/>
    </source>
</evidence>
<reference evidence="3 4" key="1">
    <citation type="journal article" date="2021" name="Nat. Commun.">
        <title>Genetic determinants of endophytism in the Arabidopsis root mycobiome.</title>
        <authorList>
            <person name="Mesny F."/>
            <person name="Miyauchi S."/>
            <person name="Thiergart T."/>
            <person name="Pickel B."/>
            <person name="Atanasova L."/>
            <person name="Karlsson M."/>
            <person name="Huettel B."/>
            <person name="Barry K.W."/>
            <person name="Haridas S."/>
            <person name="Chen C."/>
            <person name="Bauer D."/>
            <person name="Andreopoulos W."/>
            <person name="Pangilinan J."/>
            <person name="LaButti K."/>
            <person name="Riley R."/>
            <person name="Lipzen A."/>
            <person name="Clum A."/>
            <person name="Drula E."/>
            <person name="Henrissat B."/>
            <person name="Kohler A."/>
            <person name="Grigoriev I.V."/>
            <person name="Martin F.M."/>
            <person name="Hacquard S."/>
        </authorList>
    </citation>
    <scope>NUCLEOTIDE SEQUENCE [LARGE SCALE GENOMIC DNA]</scope>
    <source>
        <strain evidence="3 4">MPI-CAGE-CH-0241</strain>
    </source>
</reference>
<gene>
    <name evidence="3" type="ORF">B0T10DRAFT_496576</name>
</gene>
<evidence type="ECO:0000256" key="2">
    <source>
        <dbReference type="SAM" id="SignalP"/>
    </source>
</evidence>
<protein>
    <submittedName>
        <fullName evidence="3">Victoriocin</fullName>
    </submittedName>
</protein>
<organism evidence="3 4">
    <name type="scientific">Thelonectria olida</name>
    <dbReference type="NCBI Taxonomy" id="1576542"/>
    <lineage>
        <taxon>Eukaryota</taxon>
        <taxon>Fungi</taxon>
        <taxon>Dikarya</taxon>
        <taxon>Ascomycota</taxon>
        <taxon>Pezizomycotina</taxon>
        <taxon>Sordariomycetes</taxon>
        <taxon>Hypocreomycetidae</taxon>
        <taxon>Hypocreales</taxon>
        <taxon>Nectriaceae</taxon>
        <taxon>Thelonectria</taxon>
    </lineage>
</organism>
<proteinExistence type="predicted"/>
<comment type="caution">
    <text evidence="3">The sequence shown here is derived from an EMBL/GenBank/DDBJ whole genome shotgun (WGS) entry which is preliminary data.</text>
</comment>
<feature type="signal peptide" evidence="2">
    <location>
        <begin position="1"/>
        <end position="15"/>
    </location>
</feature>
<dbReference type="EMBL" id="JAGPYM010000029">
    <property type="protein sequence ID" value="KAH6879553.1"/>
    <property type="molecule type" value="Genomic_DNA"/>
</dbReference>
<dbReference type="Proteomes" id="UP000777438">
    <property type="component" value="Unassembled WGS sequence"/>
</dbReference>
<dbReference type="OrthoDB" id="3660930at2759"/>
<evidence type="ECO:0000313" key="3">
    <source>
        <dbReference type="EMBL" id="KAH6879553.1"/>
    </source>
</evidence>
<dbReference type="AlphaFoldDB" id="A0A9P8VUF5"/>
<keyword evidence="2" id="KW-0732">Signal</keyword>
<accession>A0A9P8VUF5</accession>
<feature type="region of interest" description="Disordered" evidence="1">
    <location>
        <begin position="75"/>
        <end position="117"/>
    </location>
</feature>
<evidence type="ECO:0000313" key="4">
    <source>
        <dbReference type="Proteomes" id="UP000777438"/>
    </source>
</evidence>
<sequence length="198" mass="20907">MKLSIALVGLTATQALCNPASNEASRRAALEAECGDLGVMKWNPEDLPAGTDISKLPKCKVHPYSLGINSTSYNPDEKAEDLESSSSAQHPAGQQKRGKGHASPRWSPGCNGGHDGEGGGGGRGNGLDYDYGCSGGWCWRNCGGPFTAWPKPWCWLAYEGGKGGWTPCGGWKDCEWSYNNKNAKCAKGNCKACGCACK</sequence>
<keyword evidence="4" id="KW-1185">Reference proteome</keyword>
<name>A0A9P8VUF5_9HYPO</name>
<feature type="chain" id="PRO_5040480918" evidence="2">
    <location>
        <begin position="16"/>
        <end position="198"/>
    </location>
</feature>